<dbReference type="PANTHER" id="PTHR30255">
    <property type="entry name" value="SINGLE-STRANDED-DNA-SPECIFIC EXONUCLEASE RECJ"/>
    <property type="match status" value="1"/>
</dbReference>
<dbReference type="Pfam" id="PF02272">
    <property type="entry name" value="DHHA1"/>
    <property type="match status" value="1"/>
</dbReference>
<evidence type="ECO:0000259" key="9">
    <source>
        <dbReference type="Pfam" id="PF17768"/>
    </source>
</evidence>
<dbReference type="Proteomes" id="UP000886721">
    <property type="component" value="Unassembled WGS sequence"/>
</dbReference>
<feature type="coiled-coil region" evidence="6">
    <location>
        <begin position="311"/>
        <end position="338"/>
    </location>
</feature>
<reference evidence="10" key="2">
    <citation type="submission" date="2021-04" db="EMBL/GenBank/DDBJ databases">
        <authorList>
            <person name="Gilroy R."/>
        </authorList>
    </citation>
    <scope>NUCLEOTIDE SEQUENCE</scope>
    <source>
        <strain evidence="10">CHK191-13928</strain>
    </source>
</reference>
<dbReference type="Pfam" id="PF17768">
    <property type="entry name" value="RecJ_OB"/>
    <property type="match status" value="1"/>
</dbReference>
<evidence type="ECO:0000256" key="4">
    <source>
        <dbReference type="ARBA" id="ARBA00022801"/>
    </source>
</evidence>
<evidence type="ECO:0000256" key="3">
    <source>
        <dbReference type="ARBA" id="ARBA00022722"/>
    </source>
</evidence>
<dbReference type="InterPro" id="IPR003156">
    <property type="entry name" value="DHHA1_dom"/>
</dbReference>
<organism evidence="10 11">
    <name type="scientific">Candidatus Anaerostipes excrementavium</name>
    <dbReference type="NCBI Taxonomy" id="2838463"/>
    <lineage>
        <taxon>Bacteria</taxon>
        <taxon>Bacillati</taxon>
        <taxon>Bacillota</taxon>
        <taxon>Clostridia</taxon>
        <taxon>Lachnospirales</taxon>
        <taxon>Lachnospiraceae</taxon>
        <taxon>Anaerostipes</taxon>
    </lineage>
</organism>
<evidence type="ECO:0000256" key="5">
    <source>
        <dbReference type="ARBA" id="ARBA00022839"/>
    </source>
</evidence>
<dbReference type="PANTHER" id="PTHR30255:SF2">
    <property type="entry name" value="SINGLE-STRANDED-DNA-SPECIFIC EXONUCLEASE RECJ"/>
    <property type="match status" value="1"/>
</dbReference>
<dbReference type="SUPFAM" id="SSF64182">
    <property type="entry name" value="DHH phosphoesterases"/>
    <property type="match status" value="1"/>
</dbReference>
<dbReference type="InterPro" id="IPR051673">
    <property type="entry name" value="SSDNA_exonuclease_RecJ"/>
</dbReference>
<keyword evidence="5 10" id="KW-0269">Exonuclease</keyword>
<dbReference type="GO" id="GO:0008409">
    <property type="term" value="F:5'-3' exonuclease activity"/>
    <property type="evidence" value="ECO:0007669"/>
    <property type="project" value="InterPro"/>
</dbReference>
<gene>
    <name evidence="10" type="primary">recJ</name>
    <name evidence="10" type="ORF">H9735_09305</name>
</gene>
<feature type="domain" description="DDH" evidence="7">
    <location>
        <begin position="80"/>
        <end position="236"/>
    </location>
</feature>
<dbReference type="InterPro" id="IPR004610">
    <property type="entry name" value="RecJ"/>
</dbReference>
<comment type="similarity">
    <text evidence="1">Belongs to the RecJ family.</text>
</comment>
<dbReference type="GO" id="GO:0006310">
    <property type="term" value="P:DNA recombination"/>
    <property type="evidence" value="ECO:0007669"/>
    <property type="project" value="InterPro"/>
</dbReference>
<dbReference type="NCBIfam" id="TIGR00644">
    <property type="entry name" value="recJ"/>
    <property type="match status" value="1"/>
</dbReference>
<dbReference type="GO" id="GO:0006281">
    <property type="term" value="P:DNA repair"/>
    <property type="evidence" value="ECO:0007669"/>
    <property type="project" value="InterPro"/>
</dbReference>
<dbReference type="GO" id="GO:0003676">
    <property type="term" value="F:nucleic acid binding"/>
    <property type="evidence" value="ECO:0007669"/>
    <property type="project" value="InterPro"/>
</dbReference>
<reference evidence="10" key="1">
    <citation type="journal article" date="2021" name="PeerJ">
        <title>Extensive microbial diversity within the chicken gut microbiome revealed by metagenomics and culture.</title>
        <authorList>
            <person name="Gilroy R."/>
            <person name="Ravi A."/>
            <person name="Getino M."/>
            <person name="Pursley I."/>
            <person name="Horton D.L."/>
            <person name="Alikhan N.F."/>
            <person name="Baker D."/>
            <person name="Gharbi K."/>
            <person name="Hall N."/>
            <person name="Watson M."/>
            <person name="Adriaenssens E.M."/>
            <person name="Foster-Nyarko E."/>
            <person name="Jarju S."/>
            <person name="Secka A."/>
            <person name="Antonio M."/>
            <person name="Oren A."/>
            <person name="Chaudhuri R.R."/>
            <person name="La Ragione R."/>
            <person name="Hildebrand F."/>
            <person name="Pallen M.J."/>
        </authorList>
    </citation>
    <scope>NUCLEOTIDE SEQUENCE</scope>
    <source>
        <strain evidence="10">CHK191-13928</strain>
    </source>
</reference>
<proteinExistence type="inferred from homology"/>
<dbReference type="Gene3D" id="3.90.1640.30">
    <property type="match status" value="1"/>
</dbReference>
<accession>A0A9D1WWU5</accession>
<dbReference type="Pfam" id="PF01368">
    <property type="entry name" value="DHH"/>
    <property type="match status" value="1"/>
</dbReference>
<dbReference type="InterPro" id="IPR041122">
    <property type="entry name" value="RecJ_OB"/>
</dbReference>
<comment type="caution">
    <text evidence="10">The sequence shown here is derived from an EMBL/GenBank/DDBJ whole genome shotgun (WGS) entry which is preliminary data.</text>
</comment>
<evidence type="ECO:0000313" key="10">
    <source>
        <dbReference type="EMBL" id="HIX68295.1"/>
    </source>
</evidence>
<keyword evidence="6" id="KW-0175">Coiled coil</keyword>
<dbReference type="InterPro" id="IPR001667">
    <property type="entry name" value="DDH_dom"/>
</dbReference>
<evidence type="ECO:0000256" key="1">
    <source>
        <dbReference type="ARBA" id="ARBA00005915"/>
    </source>
</evidence>
<dbReference type="AlphaFoldDB" id="A0A9D1WWU5"/>
<protein>
    <recommendedName>
        <fullName evidence="2">Single-stranded-DNA-specific exonuclease RecJ</fullName>
    </recommendedName>
</protein>
<dbReference type="InterPro" id="IPR038763">
    <property type="entry name" value="DHH_sf"/>
</dbReference>
<evidence type="ECO:0000256" key="6">
    <source>
        <dbReference type="SAM" id="Coils"/>
    </source>
</evidence>
<evidence type="ECO:0000313" key="11">
    <source>
        <dbReference type="Proteomes" id="UP000886721"/>
    </source>
</evidence>
<evidence type="ECO:0000259" key="8">
    <source>
        <dbReference type="Pfam" id="PF02272"/>
    </source>
</evidence>
<sequence>MEQWYVYKKKADFQTIGETFQIDPVIARLIRNRDIIDEQDIKKYLYGTMENIADPFLMKGIEEAVHILKDKIAEKKYLRIISDYDVDGVMSNYILWKAITDLGGNVDFTIPNRMKDGYGINQHLIERALEEGVDTIITCDNGIAATEAIEFGREKGLTMIVTDHHEVPYEELQDGSRKEILPNAHAVADPKQKECHYPDPLLCGAGVAFQLMRGLYRKLGKSEAKLESLLPFLALATVCDVVDLTGENRIFVKEGLKRFHDTKNIGLKALLKVHEMEEKKIGSYDCGFILGPCINASGRLDTAEKVMNLFLEKNMEKAEEIALELKGLNEQRKRLTEEGVLEGLEQARRWMDRGDKVLVIYLPDCHESVAGIIAGRIKDRLHHPVFVLTDSEDGLKGSGRSIESYSMFEEMMKVKDVFTKFGGHPMAAGCSLEPDRLEEFRDRLNQNCRLEEKDFIEKIHIDIDMPVDYITTGLVEQIAVMEPFGKANKRPLFAHRKLKVERVRVFGKGKNVIKLALKSSQGTRIDGMIFEEEDTFRQKMGEMNYITCTYYPTINEYQGYRNLQINIQNYFFTEDTI</sequence>
<evidence type="ECO:0000259" key="7">
    <source>
        <dbReference type="Pfam" id="PF01368"/>
    </source>
</evidence>
<name>A0A9D1WWU5_9FIRM</name>
<dbReference type="EMBL" id="DXEM01000031">
    <property type="protein sequence ID" value="HIX68295.1"/>
    <property type="molecule type" value="Genomic_DNA"/>
</dbReference>
<keyword evidence="4" id="KW-0378">Hydrolase</keyword>
<evidence type="ECO:0000256" key="2">
    <source>
        <dbReference type="ARBA" id="ARBA00019841"/>
    </source>
</evidence>
<feature type="domain" description="RecJ OB" evidence="9">
    <location>
        <begin position="461"/>
        <end position="568"/>
    </location>
</feature>
<feature type="domain" description="DHHA1" evidence="8">
    <location>
        <begin position="355"/>
        <end position="448"/>
    </location>
</feature>
<keyword evidence="3" id="KW-0540">Nuclease</keyword>
<dbReference type="Gene3D" id="3.10.310.30">
    <property type="match status" value="1"/>
</dbReference>